<dbReference type="AlphaFoldDB" id="A0A917XZW8"/>
<dbReference type="Proteomes" id="UP000600365">
    <property type="component" value="Unassembled WGS sequence"/>
</dbReference>
<dbReference type="GO" id="GO:0016491">
    <property type="term" value="F:oxidoreductase activity"/>
    <property type="evidence" value="ECO:0007669"/>
    <property type="project" value="UniProtKB-KW"/>
</dbReference>
<dbReference type="InterPro" id="IPR002347">
    <property type="entry name" value="SDR_fam"/>
</dbReference>
<evidence type="ECO:0000313" key="4">
    <source>
        <dbReference type="Proteomes" id="UP000600365"/>
    </source>
</evidence>
<evidence type="ECO:0000256" key="2">
    <source>
        <dbReference type="ARBA" id="ARBA00023002"/>
    </source>
</evidence>
<protein>
    <submittedName>
        <fullName evidence="3">Short chain dehydrogenase</fullName>
    </submittedName>
</protein>
<dbReference type="FunFam" id="3.40.50.720:FF:000084">
    <property type="entry name" value="Short-chain dehydrogenase reductase"/>
    <property type="match status" value="1"/>
</dbReference>
<proteinExistence type="inferred from homology"/>
<dbReference type="NCBIfam" id="NF005559">
    <property type="entry name" value="PRK07231.1"/>
    <property type="match status" value="1"/>
</dbReference>
<dbReference type="PROSITE" id="PS00061">
    <property type="entry name" value="ADH_SHORT"/>
    <property type="match status" value="1"/>
</dbReference>
<keyword evidence="4" id="KW-1185">Reference proteome</keyword>
<evidence type="ECO:0000313" key="3">
    <source>
        <dbReference type="EMBL" id="GGN58766.1"/>
    </source>
</evidence>
<dbReference type="SUPFAM" id="SSF51735">
    <property type="entry name" value="NAD(P)-binding Rossmann-fold domains"/>
    <property type="match status" value="1"/>
</dbReference>
<reference evidence="3 4" key="1">
    <citation type="journal article" date="2014" name="Int. J. Syst. Evol. Microbiol.">
        <title>Complete genome sequence of Corynebacterium casei LMG S-19264T (=DSM 44701T), isolated from a smear-ripened cheese.</title>
        <authorList>
            <consortium name="US DOE Joint Genome Institute (JGI-PGF)"/>
            <person name="Walter F."/>
            <person name="Albersmeier A."/>
            <person name="Kalinowski J."/>
            <person name="Ruckert C."/>
        </authorList>
    </citation>
    <scope>NUCLEOTIDE SEQUENCE [LARGE SCALE GENOMIC DNA]</scope>
    <source>
        <strain evidence="3 4">CGMCC 4.7111</strain>
    </source>
</reference>
<dbReference type="PRINTS" id="PR00080">
    <property type="entry name" value="SDRFAMILY"/>
</dbReference>
<dbReference type="EMBL" id="BMMM01000003">
    <property type="protein sequence ID" value="GGN58766.1"/>
    <property type="molecule type" value="Genomic_DNA"/>
</dbReference>
<evidence type="ECO:0000256" key="1">
    <source>
        <dbReference type="ARBA" id="ARBA00006484"/>
    </source>
</evidence>
<dbReference type="PRINTS" id="PR00081">
    <property type="entry name" value="GDHRDH"/>
</dbReference>
<dbReference type="PANTHER" id="PTHR24321">
    <property type="entry name" value="DEHYDROGENASES, SHORT CHAIN"/>
    <property type="match status" value="1"/>
</dbReference>
<name>A0A917XZW8_9ACTN</name>
<dbReference type="PANTHER" id="PTHR24321:SF11">
    <property type="entry name" value="BLR0893 PROTEIN"/>
    <property type="match status" value="1"/>
</dbReference>
<comment type="caution">
    <text evidence="3">The sequence shown here is derived from an EMBL/GenBank/DDBJ whole genome shotgun (WGS) entry which is preliminary data.</text>
</comment>
<dbReference type="InterPro" id="IPR020904">
    <property type="entry name" value="Sc_DH/Rdtase_CS"/>
</dbReference>
<organism evidence="3 4">
    <name type="scientific">Streptomyces albiflavescens</name>
    <dbReference type="NCBI Taxonomy" id="1623582"/>
    <lineage>
        <taxon>Bacteria</taxon>
        <taxon>Bacillati</taxon>
        <taxon>Actinomycetota</taxon>
        <taxon>Actinomycetes</taxon>
        <taxon>Kitasatosporales</taxon>
        <taxon>Streptomycetaceae</taxon>
        <taxon>Streptomyces</taxon>
    </lineage>
</organism>
<dbReference type="Gene3D" id="3.40.50.720">
    <property type="entry name" value="NAD(P)-binding Rossmann-like Domain"/>
    <property type="match status" value="1"/>
</dbReference>
<accession>A0A917XZW8</accession>
<keyword evidence="2" id="KW-0560">Oxidoreductase</keyword>
<sequence length="251" mass="25421">MTTSEQFAGRVAMVTGAGSGIGRASALAFAARGVAVGVCDVNAEGGKETVSLIESVGGKALFLHTDVASGDAVREAVDTIVASYGGLHFAHNNAGTFAMALTGELSEADFTRVLNVNLLGVFLCMRHQIPRMLEAGGGAIVNTASIWAHTGMPTQAAYVASKHGVAGLTKTAAIEYAAQGVRVNAVSPGYIETPMTAANPPDAVAAILSRQPIGRAGQPEEVAAAAAWLCSDEASLITGAVLNVDGGYLAH</sequence>
<comment type="similarity">
    <text evidence="1">Belongs to the short-chain dehydrogenases/reductases (SDR) family.</text>
</comment>
<gene>
    <name evidence="3" type="ORF">GCM10011579_022510</name>
</gene>
<dbReference type="RefSeq" id="WP_189185770.1">
    <property type="nucleotide sequence ID" value="NZ_BMMM01000003.1"/>
</dbReference>
<dbReference type="Pfam" id="PF13561">
    <property type="entry name" value="adh_short_C2"/>
    <property type="match status" value="1"/>
</dbReference>
<dbReference type="InterPro" id="IPR036291">
    <property type="entry name" value="NAD(P)-bd_dom_sf"/>
</dbReference>